<dbReference type="Proteomes" id="UP000005695">
    <property type="component" value="Unassembled WGS sequence"/>
</dbReference>
<comment type="subcellular location">
    <subcellularLocation>
        <location evidence="1">Cell membrane</location>
        <topology evidence="1">Multi-pass membrane protein</topology>
    </subcellularLocation>
</comment>
<sequence length="593" mass="65514">MRPIVGDEIKGRHLDSRILKRFLPFVRPYRRLAVTSLVLLPFISLVRIVPPLLIKKAIDENILPGDLTGLLPIAGLLIAILCVEGLLVFGQSWCVQVVGQYIMADLRRISFAKLMRLPRSWYDWQPSGRILTRLTSDIEHVGDLFGSGIVSAIGDVATLVMIFIIMLTINVPLSLVAFAVVPLMIAVIVSLRRPMRRVMRQLRARQATLNAFISERTSGIAEVQIFSQQQRCDDEFDTLQDSYRHSALNWVTLEALFYASVHIFGSLAVAAILWKGGGEVIQGAATFGTLVAFIEYSRKFFMPLTDLASKFSILQTSNASLERIFDLLDQKDEPQGAINEAPGNGRVEFDRVSFAYQTDEPVLQQVSFTLDAGQRVALVGETGSGKSTLTQLLLGFYAADQGQVRLNGHDVTTMDKAVLRRMVGWVSQEPFLFSGNVRDNLDPQNELDDSALLDAIEATGAGQVVERLGGLGGTLVEHGKNLSSGERQLLCLARAQILNPPVIILDEATSHLDGDSEELVYAGMRTVAGGRTTLMIVHHLRLAAEADHIVVLHQGQVCEQGTHKQLLAADGRYAHLWRIQQLEARSEYQQEQG</sequence>
<dbReference type="GO" id="GO:0005886">
    <property type="term" value="C:plasma membrane"/>
    <property type="evidence" value="ECO:0007669"/>
    <property type="project" value="UniProtKB-SubCell"/>
</dbReference>
<keyword evidence="4 9" id="KW-0812">Transmembrane</keyword>
<feature type="transmembrane region" description="Helical" evidence="9">
    <location>
        <begin position="29"/>
        <end position="49"/>
    </location>
</feature>
<keyword evidence="2" id="KW-0813">Transport</keyword>
<dbReference type="Gene3D" id="3.40.50.300">
    <property type="entry name" value="P-loop containing nucleotide triphosphate hydrolases"/>
    <property type="match status" value="1"/>
</dbReference>
<keyword evidence="6" id="KW-0067">ATP-binding</keyword>
<feature type="transmembrane region" description="Helical" evidence="9">
    <location>
        <begin position="255"/>
        <end position="274"/>
    </location>
</feature>
<dbReference type="PANTHER" id="PTHR24221">
    <property type="entry name" value="ATP-BINDING CASSETTE SUB-FAMILY B"/>
    <property type="match status" value="1"/>
</dbReference>
<dbReference type="InterPro" id="IPR027417">
    <property type="entry name" value="P-loop_NTPase"/>
</dbReference>
<dbReference type="EMBL" id="AAEW02000002">
    <property type="protein sequence ID" value="EAT17015.1"/>
    <property type="molecule type" value="Genomic_DNA"/>
</dbReference>
<comment type="caution">
    <text evidence="12">The sequence shown here is derived from an EMBL/GenBank/DDBJ whole genome shotgun (WGS) entry which is preliminary data.</text>
</comment>
<feature type="domain" description="ABC transporter" evidence="10">
    <location>
        <begin position="347"/>
        <end position="579"/>
    </location>
</feature>
<dbReference type="PANTHER" id="PTHR24221:SF587">
    <property type="entry name" value="ABC TRANSPORTER RELATED"/>
    <property type="match status" value="1"/>
</dbReference>
<feature type="transmembrane region" description="Helical" evidence="9">
    <location>
        <begin position="173"/>
        <end position="191"/>
    </location>
</feature>
<keyword evidence="7 9" id="KW-1133">Transmembrane helix</keyword>
<dbReference type="InterPro" id="IPR011527">
    <property type="entry name" value="ABC1_TM_dom"/>
</dbReference>
<feature type="transmembrane region" description="Helical" evidence="9">
    <location>
        <begin position="69"/>
        <end position="89"/>
    </location>
</feature>
<dbReference type="InterPro" id="IPR036640">
    <property type="entry name" value="ABC1_TM_sf"/>
</dbReference>
<dbReference type="InterPro" id="IPR003439">
    <property type="entry name" value="ABC_transporter-like_ATP-bd"/>
</dbReference>
<protein>
    <submittedName>
        <fullName evidence="12">ABC transporter related</fullName>
    </submittedName>
</protein>
<keyword evidence="8 9" id="KW-0472">Membrane</keyword>
<dbReference type="SUPFAM" id="SSF90123">
    <property type="entry name" value="ABC transporter transmembrane region"/>
    <property type="match status" value="1"/>
</dbReference>
<dbReference type="GO" id="GO:0140359">
    <property type="term" value="F:ABC-type transporter activity"/>
    <property type="evidence" value="ECO:0007669"/>
    <property type="project" value="InterPro"/>
</dbReference>
<dbReference type="FunFam" id="3.40.50.300:FF:000299">
    <property type="entry name" value="ABC transporter ATP-binding protein/permease"/>
    <property type="match status" value="1"/>
</dbReference>
<evidence type="ECO:0000256" key="3">
    <source>
        <dbReference type="ARBA" id="ARBA00022475"/>
    </source>
</evidence>
<keyword evidence="5" id="KW-0547">Nucleotide-binding</keyword>
<evidence type="ECO:0000256" key="5">
    <source>
        <dbReference type="ARBA" id="ARBA00022741"/>
    </source>
</evidence>
<evidence type="ECO:0000256" key="7">
    <source>
        <dbReference type="ARBA" id="ARBA00022989"/>
    </source>
</evidence>
<dbReference type="OrthoDB" id="5480201at2"/>
<reference evidence="12" key="1">
    <citation type="submission" date="2006-05" db="EMBL/GenBank/DDBJ databases">
        <title>Annotation of the draft genome assembly of Desulfuromonas acetoxidans DSM 684.</title>
        <authorList>
            <consortium name="US DOE Joint Genome Institute (JGI-ORNL)"/>
            <person name="Larimer F."/>
            <person name="Land M."/>
            <person name="Hauser L."/>
        </authorList>
    </citation>
    <scope>NUCLEOTIDE SEQUENCE [LARGE SCALE GENOMIC DNA]</scope>
    <source>
        <strain evidence="12">DSM 684</strain>
    </source>
</reference>
<dbReference type="CDD" id="cd18544">
    <property type="entry name" value="ABC_6TM_TmrA_like"/>
    <property type="match status" value="1"/>
</dbReference>
<evidence type="ECO:0000259" key="11">
    <source>
        <dbReference type="PROSITE" id="PS50929"/>
    </source>
</evidence>
<evidence type="ECO:0000259" key="10">
    <source>
        <dbReference type="PROSITE" id="PS50893"/>
    </source>
</evidence>
<evidence type="ECO:0000313" key="12">
    <source>
        <dbReference type="EMBL" id="EAT17015.1"/>
    </source>
</evidence>
<evidence type="ECO:0000256" key="4">
    <source>
        <dbReference type="ARBA" id="ARBA00022692"/>
    </source>
</evidence>
<keyword evidence="13" id="KW-1185">Reference proteome</keyword>
<dbReference type="GO" id="GO:0016887">
    <property type="term" value="F:ATP hydrolysis activity"/>
    <property type="evidence" value="ECO:0007669"/>
    <property type="project" value="InterPro"/>
</dbReference>
<evidence type="ECO:0000313" key="13">
    <source>
        <dbReference type="Proteomes" id="UP000005695"/>
    </source>
</evidence>
<evidence type="ECO:0000256" key="8">
    <source>
        <dbReference type="ARBA" id="ARBA00023136"/>
    </source>
</evidence>
<feature type="domain" description="ABC transmembrane type-1" evidence="11">
    <location>
        <begin position="42"/>
        <end position="316"/>
    </location>
</feature>
<organism evidence="12 13">
    <name type="scientific">Desulfuromonas acetoxidans (strain DSM 684 / 11070)</name>
    <dbReference type="NCBI Taxonomy" id="281689"/>
    <lineage>
        <taxon>Bacteria</taxon>
        <taxon>Pseudomonadati</taxon>
        <taxon>Thermodesulfobacteriota</taxon>
        <taxon>Desulfuromonadia</taxon>
        <taxon>Desulfuromonadales</taxon>
        <taxon>Desulfuromonadaceae</taxon>
        <taxon>Desulfuromonas</taxon>
    </lineage>
</organism>
<dbReference type="Pfam" id="PF00664">
    <property type="entry name" value="ABC_membrane"/>
    <property type="match status" value="1"/>
</dbReference>
<dbReference type="PROSITE" id="PS50893">
    <property type="entry name" value="ABC_TRANSPORTER_2"/>
    <property type="match status" value="1"/>
</dbReference>
<dbReference type="PROSITE" id="PS50929">
    <property type="entry name" value="ABC_TM1F"/>
    <property type="match status" value="1"/>
</dbReference>
<evidence type="ECO:0000256" key="6">
    <source>
        <dbReference type="ARBA" id="ARBA00022840"/>
    </source>
</evidence>
<dbReference type="SMART" id="SM00382">
    <property type="entry name" value="AAA"/>
    <property type="match status" value="1"/>
</dbReference>
<dbReference type="Pfam" id="PF00005">
    <property type="entry name" value="ABC_tran"/>
    <property type="match status" value="1"/>
</dbReference>
<evidence type="ECO:0000256" key="1">
    <source>
        <dbReference type="ARBA" id="ARBA00004651"/>
    </source>
</evidence>
<dbReference type="GO" id="GO:0005524">
    <property type="term" value="F:ATP binding"/>
    <property type="evidence" value="ECO:0007669"/>
    <property type="project" value="UniProtKB-KW"/>
</dbReference>
<dbReference type="AlphaFoldDB" id="Q1K3F9"/>
<feature type="transmembrane region" description="Helical" evidence="9">
    <location>
        <begin position="144"/>
        <end position="167"/>
    </location>
</feature>
<reference evidence="12" key="2">
    <citation type="submission" date="2006-05" db="EMBL/GenBank/DDBJ databases">
        <title>Sequencing of the draft genome and assembly of Desulfuromonas acetoxidans DSM 684.</title>
        <authorList>
            <consortium name="US DOE Joint Genome Institute (JGI-PGF)"/>
            <person name="Copeland A."/>
            <person name="Lucas S."/>
            <person name="Lapidus A."/>
            <person name="Barry K."/>
            <person name="Detter J.C."/>
            <person name="Glavina del Rio T."/>
            <person name="Hammon N."/>
            <person name="Israni S."/>
            <person name="Dalin E."/>
            <person name="Tice H."/>
            <person name="Bruce D."/>
            <person name="Pitluck S."/>
            <person name="Richardson P."/>
        </authorList>
    </citation>
    <scope>NUCLEOTIDE SEQUENCE [LARGE SCALE GENOMIC DNA]</scope>
    <source>
        <strain evidence="12">DSM 684</strain>
    </source>
</reference>
<keyword evidence="3" id="KW-1003">Cell membrane</keyword>
<dbReference type="InterPro" id="IPR003593">
    <property type="entry name" value="AAA+_ATPase"/>
</dbReference>
<evidence type="ECO:0000256" key="9">
    <source>
        <dbReference type="SAM" id="Phobius"/>
    </source>
</evidence>
<dbReference type="RefSeq" id="WP_005997898.1">
    <property type="nucleotide sequence ID" value="NZ_AAEW02000002.1"/>
</dbReference>
<proteinExistence type="predicted"/>
<dbReference type="InterPro" id="IPR039421">
    <property type="entry name" value="Type_1_exporter"/>
</dbReference>
<dbReference type="Gene3D" id="1.20.1560.10">
    <property type="entry name" value="ABC transporter type 1, transmembrane domain"/>
    <property type="match status" value="1"/>
</dbReference>
<accession>Q1K3F9</accession>
<name>Q1K3F9_DESA6</name>
<gene>
    <name evidence="12" type="ORF">Dace_2881</name>
</gene>
<evidence type="ECO:0000256" key="2">
    <source>
        <dbReference type="ARBA" id="ARBA00022448"/>
    </source>
</evidence>
<dbReference type="SUPFAM" id="SSF52540">
    <property type="entry name" value="P-loop containing nucleoside triphosphate hydrolases"/>
    <property type="match status" value="1"/>
</dbReference>